<evidence type="ECO:0000256" key="1">
    <source>
        <dbReference type="SAM" id="MobiDB-lite"/>
    </source>
</evidence>
<feature type="region of interest" description="Disordered" evidence="1">
    <location>
        <begin position="1"/>
        <end position="53"/>
    </location>
</feature>
<evidence type="ECO:0000313" key="2">
    <source>
        <dbReference type="RefSeq" id="XP_020020642.1"/>
    </source>
</evidence>
<dbReference type="RefSeq" id="XP_020020642.1">
    <property type="nucleotide sequence ID" value="XM_020165053.1"/>
</dbReference>
<feature type="region of interest" description="Disordered" evidence="1">
    <location>
        <begin position="539"/>
        <end position="561"/>
    </location>
</feature>
<reference evidence="2" key="1">
    <citation type="submission" date="2025-08" db="UniProtKB">
        <authorList>
            <consortium name="RefSeq"/>
        </authorList>
    </citation>
    <scope>IDENTIFICATION</scope>
    <source>
        <tissue evidence="2">Leukocyte</tissue>
    </source>
</reference>
<sequence length="700" mass="79784">MAEAVKPQRRAKAKASRTKAKEKKKHETPRMEEADEVSPPKTSREQEIPSSVCEFRGDHLKVLTDSQLQSDASGQNESEMFDVPLSSLTIDDEGSLTYNTEPLKEREEVRACVGDDAVKLKVDSGDNVETKVEPPENFTEAEGNALLQCGPSESTLQFAFSYPQQEIDNSQVRETQNRKEDKQALGCSSEVLQNVGLQSSYEAKEVSQSPRVKRLYPQLPAEIAGEVPTLVAVKPLLCNERLYPEIPSQPDLVPFTKEQLKILEPGSWLENVESYLEEFDSMAHQDRHEFYELLLNYSRCRKQLLLAEAELLTLTSDCQNAKSRLWHFKEEQTSVQGICADQVKVYGCHRYQRVEMNENALGELKKLFDAKSEHLHQTLALHSYTSVLSRLQVESYIYALLNSSAVLRSLAIHQQGQVSKVAESIPSDLCQLKECISVLFMFTRRVNEDTQFHDDILLWLQKLVSVLQRVGCPGDHLFLLNHILRCPAGVSKWAVSFIQIKVLNNPSGVFHFMQSLALLMSPVKNRAEFMCHMKPSEWKPSSSGPSSGTWTLVDEGGEEDEDPETSWILLNEDDLVILLSQFPFHELFQHLLGFKAKGDYFPETTRPQEMMKIFAFANSLVELLAVGLETFNRARYRQFVKRIGYMIRMTLGYVSDHWAQYVSHNRGLELVLQPYSMEKLQIEFDELFLRAVLHVLKAKR</sequence>
<dbReference type="PANTHER" id="PTHR31139:SF4">
    <property type="entry name" value="ECTOPIC P GRANULES PROTEIN 5 HOMOLOG"/>
    <property type="match status" value="1"/>
</dbReference>
<feature type="compositionally biased region" description="Basic residues" evidence="1">
    <location>
        <begin position="7"/>
        <end position="27"/>
    </location>
</feature>
<dbReference type="PANTHER" id="PTHR31139">
    <property type="entry name" value="ECTOPIC P GRANULES PROTEIN 5 HOMOLOG"/>
    <property type="match status" value="1"/>
</dbReference>
<protein>
    <submittedName>
        <fullName evidence="2">Ectopic P granules protein 5 homolog</fullName>
    </submittedName>
</protein>
<dbReference type="OrthoDB" id="75419at2759"/>
<gene>
    <name evidence="2" type="primary">LOC109687235</name>
</gene>
<dbReference type="AlphaFoldDB" id="A0A8B7UMS0"/>
<proteinExistence type="predicted"/>
<dbReference type="GO" id="GO:0005737">
    <property type="term" value="C:cytoplasm"/>
    <property type="evidence" value="ECO:0007669"/>
    <property type="project" value="TreeGrafter"/>
</dbReference>
<dbReference type="GO" id="GO:0097352">
    <property type="term" value="P:autophagosome maturation"/>
    <property type="evidence" value="ECO:0007669"/>
    <property type="project" value="TreeGrafter"/>
</dbReference>
<feature type="region of interest" description="Disordered" evidence="1">
    <location>
        <begin position="67"/>
        <end position="87"/>
    </location>
</feature>
<organism evidence="2">
    <name type="scientific">Castor canadensis</name>
    <name type="common">American beaver</name>
    <dbReference type="NCBI Taxonomy" id="51338"/>
    <lineage>
        <taxon>Eukaryota</taxon>
        <taxon>Metazoa</taxon>
        <taxon>Chordata</taxon>
        <taxon>Craniata</taxon>
        <taxon>Vertebrata</taxon>
        <taxon>Euteleostomi</taxon>
        <taxon>Mammalia</taxon>
        <taxon>Eutheria</taxon>
        <taxon>Euarchontoglires</taxon>
        <taxon>Glires</taxon>
        <taxon>Rodentia</taxon>
        <taxon>Castorimorpha</taxon>
        <taxon>Castoridae</taxon>
        <taxon>Castor</taxon>
    </lineage>
</organism>
<dbReference type="KEGG" id="ccan:109687235"/>
<accession>A0A8B7UMS0</accession>
<dbReference type="CTD" id="57724"/>
<dbReference type="InterPro" id="IPR051436">
    <property type="entry name" value="Autophagy-related_EPG5"/>
</dbReference>
<feature type="compositionally biased region" description="Polar residues" evidence="1">
    <location>
        <begin position="67"/>
        <end position="78"/>
    </location>
</feature>
<name>A0A8B7UMS0_CASCN</name>